<name>A0A386ZC31_9NOCA</name>
<dbReference type="Proteomes" id="UP000267164">
    <property type="component" value="Chromosome"/>
</dbReference>
<dbReference type="Gene3D" id="3.20.20.410">
    <property type="entry name" value="Protein of unknown function UPF0759"/>
    <property type="match status" value="1"/>
</dbReference>
<gene>
    <name evidence="1" type="ORF">D7D52_10230</name>
</gene>
<dbReference type="KEGG" id="nyu:D7D52_10230"/>
<protein>
    <submittedName>
        <fullName evidence="1">DUF72 domain-containing protein</fullName>
    </submittedName>
</protein>
<dbReference type="OrthoDB" id="9780310at2"/>
<dbReference type="AlphaFoldDB" id="A0A386ZC31"/>
<dbReference type="InterPro" id="IPR002763">
    <property type="entry name" value="DUF72"/>
</dbReference>
<dbReference type="Pfam" id="PF01904">
    <property type="entry name" value="DUF72"/>
    <property type="match status" value="1"/>
</dbReference>
<sequence>MTLFVGTSGWQYADWRGVFYPKGVGQRRWLEHYAQSFATVELNAAFYRPVKPTTFESWRTRTPDDFVMAVKASRVLTHYRRLLDFDIPLERSLEAARGLGPKLGPFLLQLPPTLPAEPERLDAVLAAIPAGVRVAVEPRHETWWTDEVRAVLKAHAATLCWADRLDQPLTPLWRTADWGYLRFHEGTSDPRPLYDDAPLRDWVQRLGDTWDRDQDIFVYFNNDPNGAALHNAIRFADFARTAGWPVTRTPGTLAPLHPERTVGKWETPW</sequence>
<dbReference type="EMBL" id="CP032568">
    <property type="protein sequence ID" value="AYF74175.1"/>
    <property type="molecule type" value="Genomic_DNA"/>
</dbReference>
<dbReference type="SUPFAM" id="SSF117396">
    <property type="entry name" value="TM1631-like"/>
    <property type="match status" value="1"/>
</dbReference>
<organism evidence="1 2">
    <name type="scientific">Nocardia yunnanensis</name>
    <dbReference type="NCBI Taxonomy" id="2382165"/>
    <lineage>
        <taxon>Bacteria</taxon>
        <taxon>Bacillati</taxon>
        <taxon>Actinomycetota</taxon>
        <taxon>Actinomycetes</taxon>
        <taxon>Mycobacteriales</taxon>
        <taxon>Nocardiaceae</taxon>
        <taxon>Nocardia</taxon>
    </lineage>
</organism>
<accession>A0A386ZC31</accession>
<evidence type="ECO:0000313" key="1">
    <source>
        <dbReference type="EMBL" id="AYF74175.1"/>
    </source>
</evidence>
<reference evidence="1 2" key="1">
    <citation type="submission" date="2018-09" db="EMBL/GenBank/DDBJ databases">
        <title>Nocardia yunnanensis sp. nov., an actinomycete isolated from a soil sample.</title>
        <authorList>
            <person name="Zhang J."/>
        </authorList>
    </citation>
    <scope>NUCLEOTIDE SEQUENCE [LARGE SCALE GENOMIC DNA]</scope>
    <source>
        <strain evidence="1 2">CFHS0054</strain>
    </source>
</reference>
<proteinExistence type="predicted"/>
<keyword evidence="2" id="KW-1185">Reference proteome</keyword>
<dbReference type="PANTHER" id="PTHR30348:SF4">
    <property type="entry name" value="DUF72 DOMAIN-CONTAINING PROTEIN"/>
    <property type="match status" value="1"/>
</dbReference>
<dbReference type="RefSeq" id="WP_120736096.1">
    <property type="nucleotide sequence ID" value="NZ_CP032568.1"/>
</dbReference>
<dbReference type="InterPro" id="IPR036520">
    <property type="entry name" value="UPF0759_sf"/>
</dbReference>
<evidence type="ECO:0000313" key="2">
    <source>
        <dbReference type="Proteomes" id="UP000267164"/>
    </source>
</evidence>
<dbReference type="PANTHER" id="PTHR30348">
    <property type="entry name" value="UNCHARACTERIZED PROTEIN YECE"/>
    <property type="match status" value="1"/>
</dbReference>